<keyword evidence="5" id="KW-0862">Zinc</keyword>
<keyword evidence="2" id="KW-0540">Nuclease</keyword>
<evidence type="ECO:0000256" key="2">
    <source>
        <dbReference type="ARBA" id="ARBA00022722"/>
    </source>
</evidence>
<dbReference type="AlphaFoldDB" id="A0A0F3NNF3"/>
<dbReference type="STRING" id="1359163.NLO413_0951"/>
<keyword evidence="4" id="KW-0378">Hydrolase</keyword>
<comment type="caution">
    <text evidence="9">The sequence shown here is derived from an EMBL/GenBank/DDBJ whole genome shotgun (WGS) entry which is preliminary data.</text>
</comment>
<dbReference type="PATRIC" id="fig|1359163.3.peg.924"/>
<gene>
    <name evidence="9" type="ORF">NLO413_0951</name>
</gene>
<dbReference type="RefSeq" id="WP_045809238.1">
    <property type="nucleotide sequence ID" value="NZ_LANX01000001.1"/>
</dbReference>
<dbReference type="InterPro" id="IPR042173">
    <property type="entry name" value="RNase_J_2"/>
</dbReference>
<evidence type="ECO:0000256" key="5">
    <source>
        <dbReference type="ARBA" id="ARBA00022833"/>
    </source>
</evidence>
<evidence type="ECO:0000256" key="7">
    <source>
        <dbReference type="ARBA" id="ARBA00022884"/>
    </source>
</evidence>
<dbReference type="SMART" id="SM00849">
    <property type="entry name" value="Lactamase_B"/>
    <property type="match status" value="1"/>
</dbReference>
<evidence type="ECO:0000256" key="6">
    <source>
        <dbReference type="ARBA" id="ARBA00022839"/>
    </source>
</evidence>
<evidence type="ECO:0000256" key="4">
    <source>
        <dbReference type="ARBA" id="ARBA00022801"/>
    </source>
</evidence>
<keyword evidence="10" id="KW-1185">Reference proteome</keyword>
<dbReference type="InterPro" id="IPR055132">
    <property type="entry name" value="RNase_J_b_CASP"/>
</dbReference>
<dbReference type="Proteomes" id="UP000033562">
    <property type="component" value="Unassembled WGS sequence"/>
</dbReference>
<evidence type="ECO:0000313" key="10">
    <source>
        <dbReference type="Proteomes" id="UP000033562"/>
    </source>
</evidence>
<organism evidence="9 10">
    <name type="scientific">Candidatus Neoehrlichia procyonis str. RAC413</name>
    <dbReference type="NCBI Taxonomy" id="1359163"/>
    <lineage>
        <taxon>Bacteria</taxon>
        <taxon>Pseudomonadati</taxon>
        <taxon>Pseudomonadota</taxon>
        <taxon>Alphaproteobacteria</taxon>
        <taxon>Rickettsiales</taxon>
        <taxon>Anaplasmataceae</taxon>
        <taxon>Candidatus Neoehrlichia</taxon>
    </lineage>
</organism>
<reference evidence="9 10" key="1">
    <citation type="submission" date="2015-02" db="EMBL/GenBank/DDBJ databases">
        <title>Genome Sequencing of Rickettsiales.</title>
        <authorList>
            <person name="Daugherty S.C."/>
            <person name="Su Q."/>
            <person name="Abolude K."/>
            <person name="Beier-Sexton M."/>
            <person name="Carlyon J.A."/>
            <person name="Carter R."/>
            <person name="Day N.P."/>
            <person name="Dumler S.J."/>
            <person name="Dyachenko V."/>
            <person name="Godinez A."/>
            <person name="Kurtti T.J."/>
            <person name="Lichay M."/>
            <person name="Mullins K.E."/>
            <person name="Ott S."/>
            <person name="Pappas-Brown V."/>
            <person name="Paris D.H."/>
            <person name="Patel P."/>
            <person name="Richards A.L."/>
            <person name="Sadzewicz L."/>
            <person name="Sears K."/>
            <person name="Seidman D."/>
            <person name="Sengamalay N."/>
            <person name="Stenos J."/>
            <person name="Tallon L.J."/>
            <person name="Vincent G."/>
            <person name="Fraser C.M."/>
            <person name="Munderloh U."/>
            <person name="Dunning-Hotopp J.C."/>
        </authorList>
    </citation>
    <scope>NUCLEOTIDE SEQUENCE [LARGE SCALE GENOMIC DNA]</scope>
    <source>
        <strain evidence="9 10">RAC413</strain>
    </source>
</reference>
<dbReference type="CDD" id="cd07714">
    <property type="entry name" value="RNaseJ_MBL-fold"/>
    <property type="match status" value="1"/>
</dbReference>
<dbReference type="InterPro" id="IPR036866">
    <property type="entry name" value="RibonucZ/Hydroxyglut_hydro"/>
</dbReference>
<dbReference type="GO" id="GO:0046872">
    <property type="term" value="F:metal ion binding"/>
    <property type="evidence" value="ECO:0007669"/>
    <property type="project" value="UniProtKB-KW"/>
</dbReference>
<proteinExistence type="predicted"/>
<dbReference type="Pfam" id="PF07521">
    <property type="entry name" value="RMMBL"/>
    <property type="match status" value="1"/>
</dbReference>
<feature type="domain" description="Metallo-beta-lactamase" evidence="8">
    <location>
        <begin position="20"/>
        <end position="214"/>
    </location>
</feature>
<keyword evidence="3" id="KW-0479">Metal-binding</keyword>
<evidence type="ECO:0000259" key="8">
    <source>
        <dbReference type="SMART" id="SM00849"/>
    </source>
</evidence>
<keyword evidence="6" id="KW-0269">Exonuclease</keyword>
<dbReference type="Gene3D" id="3.60.15.10">
    <property type="entry name" value="Ribonuclease Z/Hydroxyacylglutathione hydrolase-like"/>
    <property type="match status" value="1"/>
</dbReference>
<dbReference type="Gene3D" id="3.40.50.10710">
    <property type="entry name" value="Metallo-hydrolase/oxidoreductase"/>
    <property type="match status" value="1"/>
</dbReference>
<dbReference type="Gene3D" id="3.10.20.580">
    <property type="match status" value="1"/>
</dbReference>
<dbReference type="InterPro" id="IPR041636">
    <property type="entry name" value="RNase_J_C"/>
</dbReference>
<name>A0A0F3NNF3_9RICK</name>
<dbReference type="EMBL" id="LANX01000001">
    <property type="protein sequence ID" value="KJV69558.1"/>
    <property type="molecule type" value="Genomic_DNA"/>
</dbReference>
<dbReference type="OrthoDB" id="9770211at2"/>
<dbReference type="PANTHER" id="PTHR43694">
    <property type="entry name" value="RIBONUCLEASE J"/>
    <property type="match status" value="1"/>
</dbReference>
<dbReference type="InterPro" id="IPR004613">
    <property type="entry name" value="RNase_J"/>
</dbReference>
<accession>A0A0F3NNF3</accession>
<protein>
    <submittedName>
        <fullName evidence="9">Metallo-beta-lactamase superfamily protein</fullName>
    </submittedName>
</protein>
<keyword evidence="1" id="KW-0963">Cytoplasm</keyword>
<dbReference type="InterPro" id="IPR011108">
    <property type="entry name" value="RMMBL"/>
</dbReference>
<evidence type="ECO:0000313" key="9">
    <source>
        <dbReference type="EMBL" id="KJV69558.1"/>
    </source>
</evidence>
<dbReference type="Pfam" id="PF00753">
    <property type="entry name" value="Lactamase_B"/>
    <property type="match status" value="1"/>
</dbReference>
<dbReference type="Pfam" id="PF22505">
    <property type="entry name" value="RNase_J_b_CASP"/>
    <property type="match status" value="1"/>
</dbReference>
<dbReference type="GO" id="GO:0003723">
    <property type="term" value="F:RNA binding"/>
    <property type="evidence" value="ECO:0007669"/>
    <property type="project" value="UniProtKB-KW"/>
</dbReference>
<keyword evidence="7" id="KW-0694">RNA-binding</keyword>
<dbReference type="PANTHER" id="PTHR43694:SF1">
    <property type="entry name" value="RIBONUCLEASE J"/>
    <property type="match status" value="1"/>
</dbReference>
<dbReference type="NCBIfam" id="TIGR00649">
    <property type="entry name" value="MG423"/>
    <property type="match status" value="1"/>
</dbReference>
<sequence>MNFNPNNFLFVPLGGVGKIGMNVTLYHFQGKWIIVDLGAGFADSDIMPGINMIVADISFIKKRRKDLLGIILTHAHEDHIGAVQYLWEDLRCTVYATKFTATLLRAKLKEFSLEVPIKEVDTSKKLILDSFTIEFINMTHSIPEMHALAIHTSVGSILHTGDWKLDNSPIIGPTSNIEKLKQLGKNGLLAVVCDSTNIFTKGKSGSEGDLYDSLFNIIKNSTQRVAVSLFASNVARIYTFIKISQQLNRNVIILGKSLIRIIQVAKDSGYLNDIPDFIDETQAKKLPKNKVLYICTGCQGEPLAATAKLSTNSHKLAKLESGDTIIFSSKIIPGNDKRIYGVFNRFVNMNVKVITEFMDNVHVSGHPAREEIITMYSLTNPKLCIPVHGEYIHMYEHTKVAQECGIKNHIIPNPGDVIDIVLGKKIDSVKSGYFGVDGNFFHHPEGKVMSMRRKMKNAGIIIVTLIMNKKNQLLKEPSIIAPGVLDEVEDKALIQKITKKIGPKFHTSKMQNIKSYIKNIILNTLKYDIQNKPVIEVQIEYIV</sequence>
<dbReference type="InterPro" id="IPR001279">
    <property type="entry name" value="Metallo-B-lactamas"/>
</dbReference>
<dbReference type="SUPFAM" id="SSF56281">
    <property type="entry name" value="Metallo-hydrolase/oxidoreductase"/>
    <property type="match status" value="1"/>
</dbReference>
<dbReference type="Pfam" id="PF17770">
    <property type="entry name" value="RNase_J_C"/>
    <property type="match status" value="1"/>
</dbReference>
<evidence type="ECO:0000256" key="3">
    <source>
        <dbReference type="ARBA" id="ARBA00022723"/>
    </source>
</evidence>
<dbReference type="GO" id="GO:0004527">
    <property type="term" value="F:exonuclease activity"/>
    <property type="evidence" value="ECO:0007669"/>
    <property type="project" value="UniProtKB-KW"/>
</dbReference>
<evidence type="ECO:0000256" key="1">
    <source>
        <dbReference type="ARBA" id="ARBA00022490"/>
    </source>
</evidence>